<proteinExistence type="predicted"/>
<dbReference type="EMBL" id="JAAXPJ010000003">
    <property type="protein sequence ID" value="NKZ11283.1"/>
    <property type="molecule type" value="Genomic_DNA"/>
</dbReference>
<name>A0A7X6MP06_9MYCO</name>
<gene>
    <name evidence="2" type="ORF">HGA11_09870</name>
</gene>
<protein>
    <submittedName>
        <fullName evidence="2">Tat pathway signal sequence domain protein</fullName>
    </submittedName>
</protein>
<evidence type="ECO:0000313" key="2">
    <source>
        <dbReference type="EMBL" id="NKZ11283.1"/>
    </source>
</evidence>
<sequence length="625" mass="67728">MRIVSDCLDPQFATAVIDAEDDLTEPIVHRRVKGHFEGTKVRFAVYLPTRDHWHGRFFQNVYPLEDEQITERNLRFAEASGGYAVQTNASAGYRGDAAAARFSRTIAGSYYGTDAPIHGYIWGGSGGSYQTIAAMENTDGVWAGGVPFIVGDPTSIPNNFFIRSYARLLLRDKAAQIADAVAPGGDGNPYDGLDEAERAAFHEVTSLGVPLRAWEDSRYVLGLDAPDGLLGFASMIKHMDPGFSNDFWTQPGYLGTENSALGKRIRDARIDQTVTITGVDTREGRTLMSVDGIVDRGYQGGVDVSPAGAGEADAVMGQWDPLARTLIVGQDTPEATRVALHVGARVHLNNSWYVALTSYPRHQLPAASAGFAPYDQYRNPDGSARYPQRPLLAGATISQQVSEGGAHTGAIHGKVIAVSNLLDTDAFPWHGDWYAHQVRSALGDNYDDNFRLWYSDDADHIAPQRTPRLIDYTGVIERALLDVAAWAEDGVAPPGSSRYTVTDGQVHPSSADERGGVQPIVDLTVKGDRRAMAHVGEQVRFDATVTLPPEAGVITEAAWDATGDGHFAPIDTAVDRQHLLTHTASYSTPGTYYPAVRIRLHRNDAPQSAFTGVDGLGRMRVVVVP</sequence>
<dbReference type="RefSeq" id="WP_110917929.1">
    <property type="nucleotide sequence ID" value="NZ_HG322951.1"/>
</dbReference>
<dbReference type="Proteomes" id="UP000518188">
    <property type="component" value="Unassembled WGS sequence"/>
</dbReference>
<evidence type="ECO:0000256" key="1">
    <source>
        <dbReference type="SAM" id="MobiDB-lite"/>
    </source>
</evidence>
<dbReference type="AlphaFoldDB" id="A0A7X6MP06"/>
<comment type="caution">
    <text evidence="2">The sequence shown here is derived from an EMBL/GenBank/DDBJ whole genome shotgun (WGS) entry which is preliminary data.</text>
</comment>
<reference evidence="2 3" key="1">
    <citation type="submission" date="2020-04" db="EMBL/GenBank/DDBJ databases">
        <title>MicrobeNet Type strains.</title>
        <authorList>
            <person name="Nicholson A.C."/>
        </authorList>
    </citation>
    <scope>NUCLEOTIDE SEQUENCE [LARGE SCALE GENOMIC DNA]</scope>
    <source>
        <strain evidence="2 3">ATCC 700731</strain>
    </source>
</reference>
<organism evidence="2 3">
    <name type="scientific">Mycolicibacterium septicum DSM 44393</name>
    <dbReference type="NCBI Taxonomy" id="1341646"/>
    <lineage>
        <taxon>Bacteria</taxon>
        <taxon>Bacillati</taxon>
        <taxon>Actinomycetota</taxon>
        <taxon>Actinomycetes</taxon>
        <taxon>Mycobacteriales</taxon>
        <taxon>Mycobacteriaceae</taxon>
        <taxon>Mycolicibacterium</taxon>
    </lineage>
</organism>
<accession>A0A7X6MP06</accession>
<evidence type="ECO:0000313" key="3">
    <source>
        <dbReference type="Proteomes" id="UP000518188"/>
    </source>
</evidence>
<feature type="region of interest" description="Disordered" evidence="1">
    <location>
        <begin position="496"/>
        <end position="515"/>
    </location>
</feature>